<dbReference type="PANTHER" id="PTHR22550">
    <property type="entry name" value="SPORE GERMINATION PROTEIN"/>
    <property type="match status" value="1"/>
</dbReference>
<evidence type="ECO:0000313" key="3">
    <source>
        <dbReference type="RefSeq" id="XP_021107838.1"/>
    </source>
</evidence>
<evidence type="ECO:0000313" key="2">
    <source>
        <dbReference type="Proteomes" id="UP000694906"/>
    </source>
</evidence>
<accession>A0AAX6SG72</accession>
<dbReference type="RefSeq" id="XP_021107838.1">
    <property type="nucleotide sequence ID" value="XM_021252179.1"/>
</dbReference>
<reference evidence="3" key="1">
    <citation type="submission" date="2025-08" db="UniProtKB">
        <authorList>
            <consortium name="RefSeq"/>
        </authorList>
    </citation>
    <scope>IDENTIFICATION</scope>
</reference>
<feature type="compositionally biased region" description="Polar residues" evidence="1">
    <location>
        <begin position="99"/>
        <end position="112"/>
    </location>
</feature>
<feature type="compositionally biased region" description="Basic and acidic residues" evidence="1">
    <location>
        <begin position="82"/>
        <end position="98"/>
    </location>
</feature>
<feature type="compositionally biased region" description="Basic and acidic residues" evidence="1">
    <location>
        <begin position="113"/>
        <end position="157"/>
    </location>
</feature>
<dbReference type="GeneID" id="101696905"/>
<feature type="compositionally biased region" description="Basic residues" evidence="1">
    <location>
        <begin position="207"/>
        <end position="216"/>
    </location>
</feature>
<dbReference type="AlphaFoldDB" id="A0AAX6SG72"/>
<evidence type="ECO:0000256" key="1">
    <source>
        <dbReference type="SAM" id="MobiDB-lite"/>
    </source>
</evidence>
<dbReference type="CTD" id="51213"/>
<dbReference type="InterPro" id="IPR050768">
    <property type="entry name" value="UPF0353/GerABKA_families"/>
</dbReference>
<dbReference type="PANTHER" id="PTHR22550:SF5">
    <property type="entry name" value="LEUCINE ZIPPER PROTEIN 4"/>
    <property type="match status" value="1"/>
</dbReference>
<keyword evidence="2" id="KW-1185">Reference proteome</keyword>
<proteinExistence type="predicted"/>
<feature type="compositionally biased region" description="Basic and acidic residues" evidence="1">
    <location>
        <begin position="44"/>
        <end position="57"/>
    </location>
</feature>
<feature type="compositionally biased region" description="Basic and acidic residues" evidence="1">
    <location>
        <begin position="165"/>
        <end position="206"/>
    </location>
</feature>
<dbReference type="Proteomes" id="UP000694906">
    <property type="component" value="Unplaced"/>
</dbReference>
<organism evidence="2 3">
    <name type="scientific">Heterocephalus glaber</name>
    <name type="common">Naked mole rat</name>
    <dbReference type="NCBI Taxonomy" id="10181"/>
    <lineage>
        <taxon>Eukaryota</taxon>
        <taxon>Metazoa</taxon>
        <taxon>Chordata</taxon>
        <taxon>Craniata</taxon>
        <taxon>Vertebrata</taxon>
        <taxon>Euteleostomi</taxon>
        <taxon>Mammalia</taxon>
        <taxon>Eutheria</taxon>
        <taxon>Euarchontoglires</taxon>
        <taxon>Glires</taxon>
        <taxon>Rodentia</taxon>
        <taxon>Hystricomorpha</taxon>
        <taxon>Bathyergidae</taxon>
        <taxon>Heterocephalus</taxon>
    </lineage>
</organism>
<gene>
    <name evidence="3" type="primary">Luzp4</name>
</gene>
<name>A0AAX6SG72_HETGA</name>
<sequence length="362" mass="41676">MATRSSLTAPWKGMTAFQGRGNVSFLDMSLDDIILLKNSGDGSTEEKKGKFEDDMKKPGTSGEQSDAHEHPWQRGHAKHSKERSDNDSESKSGQEDSVSKSGQSPLNQQPLQKQEKCNDDYKAQLEEKEQQSEGNRDNLERSHDQPKRFHGQSERSHGPSGRSHGHSEKSHGHSERSHGHSERSHGRPERSHGRSEKSHGHSERFHGHSGRSHGHSGRSYGQSERSHCQSERYGRYFPGRRFKTSFKSDSQFDGHFTIKKGNDFFYKRMPQRNDPMDMNREITLEDEYNSYETKRSYTRYVSHGEKILFLKNRNVGEDSLYQPKGVYLKFNYQALGNKTKLSLNDRFSKLEAMRKPRVFLNN</sequence>
<feature type="region of interest" description="Disordered" evidence="1">
    <location>
        <begin position="1"/>
        <end position="21"/>
    </location>
</feature>
<feature type="region of interest" description="Disordered" evidence="1">
    <location>
        <begin position="37"/>
        <end position="232"/>
    </location>
</feature>
<protein>
    <submittedName>
        <fullName evidence="3">Leucine zipper protein 4</fullName>
    </submittedName>
</protein>